<reference evidence="1 2" key="1">
    <citation type="submission" date="2018-04" db="EMBL/GenBank/DDBJ databases">
        <authorList>
            <person name="Vogel A."/>
        </authorList>
    </citation>
    <scope>NUCLEOTIDE SEQUENCE [LARGE SCALE GENOMIC DNA]</scope>
</reference>
<sequence>MAAPCISLTCFPCKPACGTAKRAVSPSSLLQPHFTNPQKFPFVAGSCINPSISRIFKGISAMVSEPKSAVSDFSGIDIFKLTYLEGNSWLWEVGGVKILVDPILVGNLDFGIPWFYDGSKKFLKNFQIDDLPEIDCLLITQSLDDHCHLKTLRSLSQKSPNLRAIATPNANMLLDPLFKNVTYLEPGQGFEIETKNGFTIKVKATPGPILGPPWKRPENGYLITSPQGVLMLYYEPHCVYNKTFLEKERADIVITPVIKQLLPSLTLVSGQEDAVQLAKLLSAKFIVPMKNGDLDSKGILSSIIKAEGTMESFKELLSKEWPSATVLEPTPGVPLDILISPINEES</sequence>
<dbReference type="AlphaFoldDB" id="A0A484NCN0"/>
<evidence type="ECO:0000313" key="1">
    <source>
        <dbReference type="EMBL" id="VFQ98972.1"/>
    </source>
</evidence>
<dbReference type="EMBL" id="OOIL02006630">
    <property type="protein sequence ID" value="VFQ98972.1"/>
    <property type="molecule type" value="Genomic_DNA"/>
</dbReference>
<protein>
    <recommendedName>
        <fullName evidence="3">Metallo-beta-lactamase domain-containing protein</fullName>
    </recommendedName>
</protein>
<dbReference type="OrthoDB" id="332863at2759"/>
<dbReference type="SUPFAM" id="SSF56281">
    <property type="entry name" value="Metallo-hydrolase/oxidoreductase"/>
    <property type="match status" value="1"/>
</dbReference>
<keyword evidence="2" id="KW-1185">Reference proteome</keyword>
<gene>
    <name evidence="1" type="ORF">CCAM_LOCUS40748</name>
</gene>
<organism evidence="1 2">
    <name type="scientific">Cuscuta campestris</name>
    <dbReference type="NCBI Taxonomy" id="132261"/>
    <lineage>
        <taxon>Eukaryota</taxon>
        <taxon>Viridiplantae</taxon>
        <taxon>Streptophyta</taxon>
        <taxon>Embryophyta</taxon>
        <taxon>Tracheophyta</taxon>
        <taxon>Spermatophyta</taxon>
        <taxon>Magnoliopsida</taxon>
        <taxon>eudicotyledons</taxon>
        <taxon>Gunneridae</taxon>
        <taxon>Pentapetalae</taxon>
        <taxon>asterids</taxon>
        <taxon>lamiids</taxon>
        <taxon>Solanales</taxon>
        <taxon>Convolvulaceae</taxon>
        <taxon>Cuscuteae</taxon>
        <taxon>Cuscuta</taxon>
        <taxon>Cuscuta subgen. Grammica</taxon>
        <taxon>Cuscuta sect. Cleistogrammica</taxon>
    </lineage>
</organism>
<dbReference type="InterPro" id="IPR036866">
    <property type="entry name" value="RibonucZ/Hydroxyglut_hydro"/>
</dbReference>
<dbReference type="PANTHER" id="PTHR36142:SF2">
    <property type="entry name" value="METALLO-HYDROLASE_OXIDOREDUCTASE SUPERFAMILY PROTEIN"/>
    <property type="match status" value="1"/>
</dbReference>
<dbReference type="Gene3D" id="3.60.15.10">
    <property type="entry name" value="Ribonuclease Z/Hydroxyacylglutathione hydrolase-like"/>
    <property type="match status" value="1"/>
</dbReference>
<name>A0A484NCN0_9ASTE</name>
<dbReference type="PANTHER" id="PTHR36142">
    <property type="entry name" value="METALLO-HYDROLASE/OXIDOREDUCTASE SUPERFAMILY PROTEIN"/>
    <property type="match status" value="1"/>
</dbReference>
<dbReference type="Proteomes" id="UP000595140">
    <property type="component" value="Unassembled WGS sequence"/>
</dbReference>
<accession>A0A484NCN0</accession>
<dbReference type="Pfam" id="PF13483">
    <property type="entry name" value="Lactamase_B_3"/>
    <property type="match status" value="1"/>
</dbReference>
<evidence type="ECO:0008006" key="3">
    <source>
        <dbReference type="Google" id="ProtNLM"/>
    </source>
</evidence>
<proteinExistence type="predicted"/>
<evidence type="ECO:0000313" key="2">
    <source>
        <dbReference type="Proteomes" id="UP000595140"/>
    </source>
</evidence>